<dbReference type="SUPFAM" id="SSF52540">
    <property type="entry name" value="P-loop containing nucleoside triphosphate hydrolases"/>
    <property type="match status" value="1"/>
</dbReference>
<protein>
    <recommendedName>
        <fullName evidence="2">Helicase C-terminal domain-containing protein</fullName>
    </recommendedName>
</protein>
<evidence type="ECO:0008006" key="2">
    <source>
        <dbReference type="Google" id="ProtNLM"/>
    </source>
</evidence>
<feature type="non-terminal residue" evidence="1">
    <location>
        <position position="1"/>
    </location>
</feature>
<organism evidence="1">
    <name type="scientific">marine sediment metagenome</name>
    <dbReference type="NCBI Taxonomy" id="412755"/>
    <lineage>
        <taxon>unclassified sequences</taxon>
        <taxon>metagenomes</taxon>
        <taxon>ecological metagenomes</taxon>
    </lineage>
</organism>
<gene>
    <name evidence="1" type="ORF">S03H2_59504</name>
</gene>
<feature type="non-terminal residue" evidence="1">
    <location>
        <position position="245"/>
    </location>
</feature>
<reference evidence="1" key="1">
    <citation type="journal article" date="2014" name="Front. Microbiol.">
        <title>High frequency of phylogenetically diverse reductive dehalogenase-homologous genes in deep subseafloor sedimentary metagenomes.</title>
        <authorList>
            <person name="Kawai M."/>
            <person name="Futagami T."/>
            <person name="Toyoda A."/>
            <person name="Takaki Y."/>
            <person name="Nishi S."/>
            <person name="Hori S."/>
            <person name="Arai W."/>
            <person name="Tsubouchi T."/>
            <person name="Morono Y."/>
            <person name="Uchiyama I."/>
            <person name="Ito T."/>
            <person name="Fujiyama A."/>
            <person name="Inagaki F."/>
            <person name="Takami H."/>
        </authorList>
    </citation>
    <scope>NUCLEOTIDE SEQUENCE</scope>
    <source>
        <strain evidence="1">Expedition CK06-06</strain>
    </source>
</reference>
<dbReference type="PANTHER" id="PTHR47396:SF1">
    <property type="entry name" value="ATP-DEPENDENT HELICASE IRC3-RELATED"/>
    <property type="match status" value="1"/>
</dbReference>
<dbReference type="GO" id="GO:0005829">
    <property type="term" value="C:cytosol"/>
    <property type="evidence" value="ECO:0007669"/>
    <property type="project" value="TreeGrafter"/>
</dbReference>
<accession>X1IM20</accession>
<name>X1IM20_9ZZZZ</name>
<proteinExistence type="predicted"/>
<sequence>FVKRNRVQIDTGVEILKEFQKDFERTDKKPVLFVMADITRNADRVGRYLERRGYEGKVLVIHTDTRGVITKKDLANARVAARKIDSPDNPYEIIVSVLMLKEGWDVRSVCVIVPLRAFDSPVLAEQTLGRGLRRMAPQDTTWDERLIVIDHPRFRQFWQAEIDSGELVAEFIPAKRAHEPSNLVMVNPKKLQFDIEIPVVEGGLTTTVPDLANLDLTRLPSKIFKLAEIEIPTIRYRERDLLEQK</sequence>
<dbReference type="InterPro" id="IPR050742">
    <property type="entry name" value="Helicase_Restrict-Modif_Enz"/>
</dbReference>
<comment type="caution">
    <text evidence="1">The sequence shown here is derived from an EMBL/GenBank/DDBJ whole genome shotgun (WGS) entry which is preliminary data.</text>
</comment>
<dbReference type="Gene3D" id="3.40.50.300">
    <property type="entry name" value="P-loop containing nucleotide triphosphate hydrolases"/>
    <property type="match status" value="1"/>
</dbReference>
<dbReference type="InterPro" id="IPR027417">
    <property type="entry name" value="P-loop_NTPase"/>
</dbReference>
<dbReference type="AlphaFoldDB" id="X1IM20"/>
<dbReference type="PANTHER" id="PTHR47396">
    <property type="entry name" value="TYPE I RESTRICTION ENZYME ECOKI R PROTEIN"/>
    <property type="match status" value="1"/>
</dbReference>
<dbReference type="EMBL" id="BARU01038267">
    <property type="protein sequence ID" value="GAH82767.1"/>
    <property type="molecule type" value="Genomic_DNA"/>
</dbReference>
<evidence type="ECO:0000313" key="1">
    <source>
        <dbReference type="EMBL" id="GAH82767.1"/>
    </source>
</evidence>